<keyword evidence="3" id="KW-0472">Membrane</keyword>
<dbReference type="Proteomes" id="UP000318864">
    <property type="component" value="Unassembled WGS sequence"/>
</dbReference>
<protein>
    <submittedName>
        <fullName evidence="4">CDP-alcohol phosphatidyltransferase family protein</fullName>
    </submittedName>
</protein>
<name>A0A4S3TRM3_9EURY</name>
<dbReference type="InterPro" id="IPR048254">
    <property type="entry name" value="CDP_ALCOHOL_P_TRANSF_CS"/>
</dbReference>
<feature type="transmembrane region" description="Helical" evidence="3">
    <location>
        <begin position="78"/>
        <end position="102"/>
    </location>
</feature>
<dbReference type="PROSITE" id="PS00379">
    <property type="entry name" value="CDP_ALCOHOL_P_TRANSF"/>
    <property type="match status" value="1"/>
</dbReference>
<dbReference type="GO" id="GO:0016020">
    <property type="term" value="C:membrane"/>
    <property type="evidence" value="ECO:0007669"/>
    <property type="project" value="InterPro"/>
</dbReference>
<dbReference type="InterPro" id="IPR000462">
    <property type="entry name" value="CDP-OH_P_trans"/>
</dbReference>
<comment type="caution">
    <text evidence="4">The sequence shown here is derived from an EMBL/GenBank/DDBJ whole genome shotgun (WGS) entry which is preliminary data.</text>
</comment>
<dbReference type="OrthoDB" id="331608at2157"/>
<feature type="transmembrane region" description="Helical" evidence="3">
    <location>
        <begin position="20"/>
        <end position="39"/>
    </location>
</feature>
<keyword evidence="3" id="KW-0812">Transmembrane</keyword>
<comment type="similarity">
    <text evidence="2">Belongs to the CDP-alcohol phosphatidyltransferase class-I family.</text>
</comment>
<organism evidence="4 5">
    <name type="scientific">Salinadaptatus halalkaliphilus</name>
    <dbReference type="NCBI Taxonomy" id="2419781"/>
    <lineage>
        <taxon>Archaea</taxon>
        <taxon>Methanobacteriati</taxon>
        <taxon>Methanobacteriota</taxon>
        <taxon>Stenosarchaea group</taxon>
        <taxon>Halobacteria</taxon>
        <taxon>Halobacteriales</taxon>
        <taxon>Natrialbaceae</taxon>
        <taxon>Salinadaptatus</taxon>
    </lineage>
</organism>
<evidence type="ECO:0000256" key="2">
    <source>
        <dbReference type="RuleBase" id="RU003750"/>
    </source>
</evidence>
<feature type="transmembrane region" description="Helical" evidence="3">
    <location>
        <begin position="152"/>
        <end position="170"/>
    </location>
</feature>
<dbReference type="GO" id="GO:0016780">
    <property type="term" value="F:phosphotransferase activity, for other substituted phosphate groups"/>
    <property type="evidence" value="ECO:0007669"/>
    <property type="project" value="InterPro"/>
</dbReference>
<dbReference type="Pfam" id="PF01066">
    <property type="entry name" value="CDP-OH_P_transf"/>
    <property type="match status" value="1"/>
</dbReference>
<proteinExistence type="inferred from homology"/>
<feature type="transmembrane region" description="Helical" evidence="3">
    <location>
        <begin position="45"/>
        <end position="66"/>
    </location>
</feature>
<dbReference type="GO" id="GO:0008654">
    <property type="term" value="P:phospholipid biosynthetic process"/>
    <property type="evidence" value="ECO:0007669"/>
    <property type="project" value="InterPro"/>
</dbReference>
<gene>
    <name evidence="4" type="ORF">D8Y22_08625</name>
</gene>
<sequence>MTDDTTGFENRPRWRYLSHLAVGSTLLVGVGVVALAVVWSGGPSTAFLVGVAITFALTLLVVVWVCSQSPAGALKRSVSGATWITIARASGVAILGGFLVGGVPTAGSVRQLDGWLPGILFALVAVLDAVDGPVARGTDSVTRLGGRLDTEIDGLTVLVGTVLVVANGLAPRFFLVAGLARYAFVAAVAVWHARGRTVLELDENRVRGVLGALVLCVVWIALLPVAGPSTTRLLATIVLLPFLANFLRDWLVVTGRYHPQ</sequence>
<feature type="transmembrane region" description="Helical" evidence="3">
    <location>
        <begin position="206"/>
        <end position="227"/>
    </location>
</feature>
<keyword evidence="5" id="KW-1185">Reference proteome</keyword>
<dbReference type="AlphaFoldDB" id="A0A4S3TRM3"/>
<evidence type="ECO:0000313" key="5">
    <source>
        <dbReference type="Proteomes" id="UP000318864"/>
    </source>
</evidence>
<feature type="transmembrane region" description="Helical" evidence="3">
    <location>
        <begin position="233"/>
        <end position="251"/>
    </location>
</feature>
<dbReference type="Gene3D" id="1.20.120.1760">
    <property type="match status" value="1"/>
</dbReference>
<accession>A0A4S3TRM3</accession>
<evidence type="ECO:0000256" key="1">
    <source>
        <dbReference type="ARBA" id="ARBA00022679"/>
    </source>
</evidence>
<reference evidence="4 5" key="1">
    <citation type="submission" date="2018-10" db="EMBL/GenBank/DDBJ databases">
        <title>Natronolimnobius sp. XQ-INN 246 isolated from Inner Mongolia Autonomous Region of China.</title>
        <authorList>
            <person name="Xue Q."/>
        </authorList>
    </citation>
    <scope>NUCLEOTIDE SEQUENCE [LARGE SCALE GENOMIC DNA]</scope>
    <source>
        <strain evidence="4 5">XQ-INN 246</strain>
    </source>
</reference>
<dbReference type="RefSeq" id="WP_141464294.1">
    <property type="nucleotide sequence ID" value="NZ_RBZW01000021.1"/>
</dbReference>
<keyword evidence="3" id="KW-1133">Transmembrane helix</keyword>
<dbReference type="EMBL" id="RBZW01000021">
    <property type="protein sequence ID" value="THE65258.1"/>
    <property type="molecule type" value="Genomic_DNA"/>
</dbReference>
<keyword evidence="1 2" id="KW-0808">Transferase</keyword>
<dbReference type="InterPro" id="IPR043130">
    <property type="entry name" value="CDP-OH_PTrfase_TM_dom"/>
</dbReference>
<evidence type="ECO:0000256" key="3">
    <source>
        <dbReference type="SAM" id="Phobius"/>
    </source>
</evidence>
<evidence type="ECO:0000313" key="4">
    <source>
        <dbReference type="EMBL" id="THE65258.1"/>
    </source>
</evidence>